<keyword evidence="5" id="KW-1015">Disulfide bond</keyword>
<dbReference type="Ensembl" id="ENSXCOT00000008232.1">
    <property type="protein sequence ID" value="ENSXCOP00000008134.1"/>
    <property type="gene ID" value="ENSXCOG00000004302.1"/>
</dbReference>
<accession>A0A3B5LJS6</accession>
<dbReference type="CDD" id="cd00190">
    <property type="entry name" value="Tryp_SPc"/>
    <property type="match status" value="1"/>
</dbReference>
<dbReference type="PANTHER" id="PTHR24253">
    <property type="entry name" value="TRANSMEMBRANE PROTEASE SERINE"/>
    <property type="match status" value="1"/>
</dbReference>
<dbReference type="GO" id="GO:0006508">
    <property type="term" value="P:proteolysis"/>
    <property type="evidence" value="ECO:0007669"/>
    <property type="project" value="UniProtKB-KW"/>
</dbReference>
<sequence length="412" mass="45504">QEVMRRSMVICGSAPLGSSRGFRIVGGQDAAAGAWPWQVSLHQDSHICGGSLISHQWVLSAAHCFQSTVASNLIVYLGRLTQQSPNPNEESRRVSRVITHPDYDEETKDNDVALLQLQEAVTFTDYIRPVCLAAAGSVFPAGQSSWITGWGDVRFQSETPRPLPFPQTLQEVEIPVVSESQCSASHGSITGNMICAGLAEGGRDSCQGDSGGPMVSNDGTRWVQSGIVSFGFECARPDYPGVYARVSRYQNWISERPPTGSKFCWRWELKLRLTGESARHSQQTLNTFGPPGLTGFLPPTGANSPPGQWTAPHLFTRVSKSRVTMCLVTMTKSIMELWPRVSWCRVHIFSFHVSDICCFGFACGDISKSFTFPIRFILGYFFGSPCCMFVFRRYHPQPETPALQTEKSGTKR</sequence>
<keyword evidence="1 7" id="KW-0645">Protease</keyword>
<reference evidence="9" key="1">
    <citation type="submission" date="2025-08" db="UniProtKB">
        <authorList>
            <consortium name="Ensembl"/>
        </authorList>
    </citation>
    <scope>IDENTIFICATION</scope>
</reference>
<dbReference type="GO" id="GO:0004252">
    <property type="term" value="F:serine-type endopeptidase activity"/>
    <property type="evidence" value="ECO:0007669"/>
    <property type="project" value="InterPro"/>
</dbReference>
<organism evidence="9 10">
    <name type="scientific">Xiphophorus couchianus</name>
    <name type="common">Monterrey platyfish</name>
    <dbReference type="NCBI Taxonomy" id="32473"/>
    <lineage>
        <taxon>Eukaryota</taxon>
        <taxon>Metazoa</taxon>
        <taxon>Chordata</taxon>
        <taxon>Craniata</taxon>
        <taxon>Vertebrata</taxon>
        <taxon>Euteleostomi</taxon>
        <taxon>Actinopterygii</taxon>
        <taxon>Neopterygii</taxon>
        <taxon>Teleostei</taxon>
        <taxon>Neoteleostei</taxon>
        <taxon>Acanthomorphata</taxon>
        <taxon>Ovalentaria</taxon>
        <taxon>Atherinomorphae</taxon>
        <taxon>Cyprinodontiformes</taxon>
        <taxon>Poeciliidae</taxon>
        <taxon>Poeciliinae</taxon>
        <taxon>Xiphophorus</taxon>
    </lineage>
</organism>
<dbReference type="Proteomes" id="UP000261380">
    <property type="component" value="Unplaced"/>
</dbReference>
<keyword evidence="3 7" id="KW-0378">Hydrolase</keyword>
<evidence type="ECO:0000256" key="7">
    <source>
        <dbReference type="RuleBase" id="RU363034"/>
    </source>
</evidence>
<evidence type="ECO:0000259" key="8">
    <source>
        <dbReference type="PROSITE" id="PS50240"/>
    </source>
</evidence>
<dbReference type="PROSITE" id="PS50240">
    <property type="entry name" value="TRYPSIN_DOM"/>
    <property type="match status" value="1"/>
</dbReference>
<keyword evidence="10" id="KW-1185">Reference proteome</keyword>
<dbReference type="PANTHER" id="PTHR24253:SF144">
    <property type="entry name" value="CHYMOTRYPSIN-LIKE PROTEASE CTRL-1-RELATED"/>
    <property type="match status" value="1"/>
</dbReference>
<dbReference type="InterPro" id="IPR018114">
    <property type="entry name" value="TRYPSIN_HIS"/>
</dbReference>
<evidence type="ECO:0000256" key="4">
    <source>
        <dbReference type="ARBA" id="ARBA00022825"/>
    </source>
</evidence>
<feature type="domain" description="Peptidase S1" evidence="8">
    <location>
        <begin position="24"/>
        <end position="258"/>
    </location>
</feature>
<dbReference type="GeneTree" id="ENSGT00940000163852"/>
<dbReference type="PRINTS" id="PR00722">
    <property type="entry name" value="CHYMOTRYPSIN"/>
</dbReference>
<evidence type="ECO:0000256" key="6">
    <source>
        <dbReference type="ARBA" id="ARBA00023180"/>
    </source>
</evidence>
<reference evidence="9" key="2">
    <citation type="submission" date="2025-09" db="UniProtKB">
        <authorList>
            <consortium name="Ensembl"/>
        </authorList>
    </citation>
    <scope>IDENTIFICATION</scope>
</reference>
<dbReference type="InterPro" id="IPR033116">
    <property type="entry name" value="TRYPSIN_SER"/>
</dbReference>
<dbReference type="PROSITE" id="PS00134">
    <property type="entry name" value="TRYPSIN_HIS"/>
    <property type="match status" value="1"/>
</dbReference>
<evidence type="ECO:0000313" key="9">
    <source>
        <dbReference type="Ensembl" id="ENSXCOP00000008134.1"/>
    </source>
</evidence>
<dbReference type="InterPro" id="IPR001254">
    <property type="entry name" value="Trypsin_dom"/>
</dbReference>
<protein>
    <recommendedName>
        <fullName evidence="8">Peptidase S1 domain-containing protein</fullName>
    </recommendedName>
</protein>
<evidence type="ECO:0000256" key="1">
    <source>
        <dbReference type="ARBA" id="ARBA00022670"/>
    </source>
</evidence>
<evidence type="ECO:0000256" key="5">
    <source>
        <dbReference type="ARBA" id="ARBA00023157"/>
    </source>
</evidence>
<dbReference type="STRING" id="32473.ENSXCOP00000008134"/>
<dbReference type="SUPFAM" id="SSF50494">
    <property type="entry name" value="Trypsin-like serine proteases"/>
    <property type="match status" value="1"/>
</dbReference>
<dbReference type="AlphaFoldDB" id="A0A3B5LJS6"/>
<evidence type="ECO:0000256" key="3">
    <source>
        <dbReference type="ARBA" id="ARBA00022801"/>
    </source>
</evidence>
<keyword evidence="2" id="KW-0732">Signal</keyword>
<dbReference type="FunFam" id="2.40.10.10:FF:000057">
    <property type="entry name" value="Zgc:100868"/>
    <property type="match status" value="1"/>
</dbReference>
<dbReference type="InterPro" id="IPR009003">
    <property type="entry name" value="Peptidase_S1_PA"/>
</dbReference>
<keyword evidence="4 7" id="KW-0720">Serine protease</keyword>
<dbReference type="InterPro" id="IPR043504">
    <property type="entry name" value="Peptidase_S1_PA_chymotrypsin"/>
</dbReference>
<name>A0A3B5LJS6_9TELE</name>
<evidence type="ECO:0000256" key="2">
    <source>
        <dbReference type="ARBA" id="ARBA00022729"/>
    </source>
</evidence>
<dbReference type="SMART" id="SM00020">
    <property type="entry name" value="Tryp_SPc"/>
    <property type="match status" value="1"/>
</dbReference>
<dbReference type="Pfam" id="PF00089">
    <property type="entry name" value="Trypsin"/>
    <property type="match status" value="1"/>
</dbReference>
<keyword evidence="6" id="KW-0325">Glycoprotein</keyword>
<proteinExistence type="predicted"/>
<dbReference type="Gene3D" id="2.40.10.10">
    <property type="entry name" value="Trypsin-like serine proteases"/>
    <property type="match status" value="1"/>
</dbReference>
<dbReference type="PROSITE" id="PS00135">
    <property type="entry name" value="TRYPSIN_SER"/>
    <property type="match status" value="1"/>
</dbReference>
<evidence type="ECO:0000313" key="10">
    <source>
        <dbReference type="Proteomes" id="UP000261380"/>
    </source>
</evidence>
<dbReference type="InterPro" id="IPR001314">
    <property type="entry name" value="Peptidase_S1A"/>
</dbReference>